<dbReference type="RefSeq" id="WP_238300972.1">
    <property type="nucleotide sequence ID" value="NZ_BPQM01000009.1"/>
</dbReference>
<dbReference type="AlphaFoldDB" id="A0AA37HKY2"/>
<comment type="caution">
    <text evidence="5">The sequence shown here is derived from an EMBL/GenBank/DDBJ whole genome shotgun (WGS) entry which is preliminary data.</text>
</comment>
<dbReference type="PANTHER" id="PTHR30329:SF21">
    <property type="entry name" value="LIPOPROTEIN YIAD-RELATED"/>
    <property type="match status" value="1"/>
</dbReference>
<dbReference type="NCBIfam" id="NF006544">
    <property type="entry name" value="PRK09039.1-3"/>
    <property type="match status" value="1"/>
</dbReference>
<reference evidence="5" key="1">
    <citation type="journal article" date="2016" name="Front. Microbiol.">
        <title>Genome Sequence of the Piezophilic, Mesophilic Sulfate-Reducing Bacterium Desulfovibrio indicus J2T.</title>
        <authorList>
            <person name="Cao J."/>
            <person name="Maignien L."/>
            <person name="Shao Z."/>
            <person name="Alain K."/>
            <person name="Jebbar M."/>
        </authorList>
    </citation>
    <scope>NUCLEOTIDE SEQUENCE</scope>
    <source>
        <strain evidence="5">NBRC 103626</strain>
    </source>
</reference>
<reference evidence="5" key="2">
    <citation type="submission" date="2021-08" db="EMBL/GenBank/DDBJ databases">
        <authorList>
            <person name="Tani A."/>
            <person name="Ola A."/>
            <person name="Ogura Y."/>
            <person name="Katsura K."/>
            <person name="Hayashi T."/>
        </authorList>
    </citation>
    <scope>NUCLEOTIDE SEQUENCE</scope>
    <source>
        <strain evidence="5">NBRC 103626</strain>
    </source>
</reference>
<dbReference type="InterPro" id="IPR036737">
    <property type="entry name" value="OmpA-like_sf"/>
</dbReference>
<dbReference type="GO" id="GO:0016020">
    <property type="term" value="C:membrane"/>
    <property type="evidence" value="ECO:0007669"/>
    <property type="project" value="UniProtKB-UniRule"/>
</dbReference>
<accession>A0AA37HKY2</accession>
<feature type="domain" description="OmpA-like" evidence="4">
    <location>
        <begin position="211"/>
        <end position="337"/>
    </location>
</feature>
<dbReference type="InterPro" id="IPR050330">
    <property type="entry name" value="Bact_OuterMem_StrucFunc"/>
</dbReference>
<proteinExistence type="predicted"/>
<dbReference type="NCBIfam" id="NF006543">
    <property type="entry name" value="PRK09039.1-2"/>
    <property type="match status" value="1"/>
</dbReference>
<evidence type="ECO:0000313" key="5">
    <source>
        <dbReference type="EMBL" id="GJD77261.1"/>
    </source>
</evidence>
<feature type="coiled-coil region" evidence="2">
    <location>
        <begin position="127"/>
        <end position="168"/>
    </location>
</feature>
<protein>
    <submittedName>
        <fullName evidence="5">Outer membrane protein A</fullName>
    </submittedName>
</protein>
<keyword evidence="2" id="KW-0175">Coiled coil</keyword>
<dbReference type="CDD" id="cd07185">
    <property type="entry name" value="OmpA_C-like"/>
    <property type="match status" value="1"/>
</dbReference>
<dbReference type="PROSITE" id="PS51123">
    <property type="entry name" value="OMPA_2"/>
    <property type="match status" value="1"/>
</dbReference>
<name>A0AA37HKY2_9HYPH</name>
<gene>
    <name evidence="5" type="primary">ompA_1</name>
    <name evidence="5" type="ORF">NBEOAGPD_0465</name>
</gene>
<dbReference type="InterPro" id="IPR006665">
    <property type="entry name" value="OmpA-like"/>
</dbReference>
<keyword evidence="6" id="KW-1185">Reference proteome</keyword>
<keyword evidence="1 3" id="KW-0472">Membrane</keyword>
<evidence type="ECO:0000259" key="4">
    <source>
        <dbReference type="PROSITE" id="PS51123"/>
    </source>
</evidence>
<feature type="coiled-coil region" evidence="2">
    <location>
        <begin position="54"/>
        <end position="102"/>
    </location>
</feature>
<dbReference type="Gene3D" id="3.30.1330.60">
    <property type="entry name" value="OmpA-like domain"/>
    <property type="match status" value="1"/>
</dbReference>
<dbReference type="EMBL" id="BPQM01000009">
    <property type="protein sequence ID" value="GJD77261.1"/>
    <property type="molecule type" value="Genomic_DNA"/>
</dbReference>
<evidence type="ECO:0000256" key="2">
    <source>
        <dbReference type="SAM" id="Coils"/>
    </source>
</evidence>
<dbReference type="PANTHER" id="PTHR30329">
    <property type="entry name" value="STATOR ELEMENT OF FLAGELLAR MOTOR COMPLEX"/>
    <property type="match status" value="1"/>
</dbReference>
<evidence type="ECO:0000313" key="6">
    <source>
        <dbReference type="Proteomes" id="UP001055108"/>
    </source>
</evidence>
<evidence type="ECO:0000256" key="1">
    <source>
        <dbReference type="PROSITE-ProRule" id="PRU00473"/>
    </source>
</evidence>
<dbReference type="Pfam" id="PF00691">
    <property type="entry name" value="OmpA"/>
    <property type="match status" value="1"/>
</dbReference>
<dbReference type="SUPFAM" id="SSF103088">
    <property type="entry name" value="OmpA-like"/>
    <property type="match status" value="1"/>
</dbReference>
<dbReference type="Proteomes" id="UP001055108">
    <property type="component" value="Unassembled WGS sequence"/>
</dbReference>
<organism evidence="5 6">
    <name type="scientific">Methylobacterium gregans</name>
    <dbReference type="NCBI Taxonomy" id="374424"/>
    <lineage>
        <taxon>Bacteria</taxon>
        <taxon>Pseudomonadati</taxon>
        <taxon>Pseudomonadota</taxon>
        <taxon>Alphaproteobacteria</taxon>
        <taxon>Hyphomicrobiales</taxon>
        <taxon>Methylobacteriaceae</taxon>
        <taxon>Methylobacterium</taxon>
    </lineage>
</organism>
<sequence>MASRAARRERGLNVWPGYVDALATLLLSVVFLLTVFVVGQFFVSQELSGRDTMLARLNRQIADLTDLLALERSNRRGDAASLESLRSSLAAAESARDQARAEAQASGAQGGQAGELDRQLQAERGATRRALNQIDLLNEQLAAMRRQLAALEDALAASEQRDRESQARIADLGSRLNVALAQKVQELARYRSDFFGRLRQILGSRPDIRVVGDRFVLQSEVLFPAGSATLKPEAGPELDRIAAAIADLARQIPSDIAWVLRVDGHTDVRPIASAQFPSNWALSAARAIAVVQYLAAKGIPPQHLLAGAFGEFQPLDAGTSDEAYARNRRIEMKLTER</sequence>
<evidence type="ECO:0000256" key="3">
    <source>
        <dbReference type="SAM" id="Phobius"/>
    </source>
</evidence>
<feature type="transmembrane region" description="Helical" evidence="3">
    <location>
        <begin position="21"/>
        <end position="43"/>
    </location>
</feature>
<keyword evidence="3" id="KW-0812">Transmembrane</keyword>
<dbReference type="NCBIfam" id="NF006545">
    <property type="entry name" value="PRK09039.1-4"/>
    <property type="match status" value="1"/>
</dbReference>
<keyword evidence="3" id="KW-1133">Transmembrane helix</keyword>